<gene>
    <name evidence="1" type="ORF">ACFS1K_02465</name>
</gene>
<comment type="caution">
    <text evidence="1">The sequence shown here is derived from an EMBL/GenBank/DDBJ whole genome shotgun (WGS) entry which is preliminary data.</text>
</comment>
<reference evidence="2" key="1">
    <citation type="journal article" date="2019" name="Int. J. Syst. Evol. Microbiol.">
        <title>The Global Catalogue of Microorganisms (GCM) 10K type strain sequencing project: providing services to taxonomists for standard genome sequencing and annotation.</title>
        <authorList>
            <consortium name="The Broad Institute Genomics Platform"/>
            <consortium name="The Broad Institute Genome Sequencing Center for Infectious Disease"/>
            <person name="Wu L."/>
            <person name="Ma J."/>
        </authorList>
    </citation>
    <scope>NUCLEOTIDE SEQUENCE [LARGE SCALE GENOMIC DNA]</scope>
    <source>
        <strain evidence="2">KCTC 52924</strain>
    </source>
</reference>
<dbReference type="EMBL" id="JBHUOK010000004">
    <property type="protein sequence ID" value="MFD2788617.1"/>
    <property type="molecule type" value="Genomic_DNA"/>
</dbReference>
<evidence type="ECO:0000313" key="2">
    <source>
        <dbReference type="Proteomes" id="UP001597532"/>
    </source>
</evidence>
<proteinExistence type="predicted"/>
<name>A0ABW5VC99_9FLAO</name>
<accession>A0ABW5VC99</accession>
<dbReference type="SUPFAM" id="SSF160574">
    <property type="entry name" value="BT0923-like"/>
    <property type="match status" value="1"/>
</dbReference>
<dbReference type="Proteomes" id="UP001597532">
    <property type="component" value="Unassembled WGS sequence"/>
</dbReference>
<protein>
    <submittedName>
        <fullName evidence="1">Uncharacterized protein</fullName>
    </submittedName>
</protein>
<dbReference type="RefSeq" id="WP_251806975.1">
    <property type="nucleotide sequence ID" value="NZ_CP166679.1"/>
</dbReference>
<sequence length="194" mass="22857">MTKYFIATLIILIFESNSNNLFAQEKFEMESRLKQNEVPSHALNFIDSLSLKNKVKWYLEEGIERKSIEAKFKRSGKKHSVEFDTLGNIEDVEIEMKWDVLQKPIKDSIINHLQKDCKKHKIVKTQIQYTGNQLPLFIKLLSREPTEDLTVKYEIIAKCRSEKSTDLFEYLFTNKGQFILASQIVFKPSYHLEY</sequence>
<organism evidence="1 2">
    <name type="scientific">Arenibacter antarcticus</name>
    <dbReference type="NCBI Taxonomy" id="2040469"/>
    <lineage>
        <taxon>Bacteria</taxon>
        <taxon>Pseudomonadati</taxon>
        <taxon>Bacteroidota</taxon>
        <taxon>Flavobacteriia</taxon>
        <taxon>Flavobacteriales</taxon>
        <taxon>Flavobacteriaceae</taxon>
        <taxon>Arenibacter</taxon>
    </lineage>
</organism>
<keyword evidence="2" id="KW-1185">Reference proteome</keyword>
<evidence type="ECO:0000313" key="1">
    <source>
        <dbReference type="EMBL" id="MFD2788617.1"/>
    </source>
</evidence>